<dbReference type="EMBL" id="JAHGAW010000009">
    <property type="protein sequence ID" value="MBT2188037.1"/>
    <property type="molecule type" value="Genomic_DNA"/>
</dbReference>
<keyword evidence="2" id="KW-1185">Reference proteome</keyword>
<name>A0A9X1IS46_9SPHN</name>
<comment type="caution">
    <text evidence="1">The sequence shown here is derived from an EMBL/GenBank/DDBJ whole genome shotgun (WGS) entry which is preliminary data.</text>
</comment>
<sequence length="98" mass="10285">MADDFSEHLDQVNKLAPAARARVNEALKASLATELANVNPGTAAAEFSKGAFFSRSRGAAGIDDRAIFEKAAAMDQQAFQKFAQNLQTIKGMKGGGPG</sequence>
<evidence type="ECO:0000313" key="2">
    <source>
        <dbReference type="Proteomes" id="UP001138757"/>
    </source>
</evidence>
<dbReference type="AlphaFoldDB" id="A0A9X1IS46"/>
<dbReference type="Proteomes" id="UP001138757">
    <property type="component" value="Unassembled WGS sequence"/>
</dbReference>
<evidence type="ECO:0000313" key="1">
    <source>
        <dbReference type="EMBL" id="MBT2188037.1"/>
    </source>
</evidence>
<dbReference type="RefSeq" id="WP_214624297.1">
    <property type="nucleotide sequence ID" value="NZ_JAHGAW010000009.1"/>
</dbReference>
<protein>
    <submittedName>
        <fullName evidence="1">Uncharacterized protein</fullName>
    </submittedName>
</protein>
<organism evidence="1 2">
    <name type="scientific">Sphingobium nicotianae</name>
    <dbReference type="NCBI Taxonomy" id="2782607"/>
    <lineage>
        <taxon>Bacteria</taxon>
        <taxon>Pseudomonadati</taxon>
        <taxon>Pseudomonadota</taxon>
        <taxon>Alphaproteobacteria</taxon>
        <taxon>Sphingomonadales</taxon>
        <taxon>Sphingomonadaceae</taxon>
        <taxon>Sphingobium</taxon>
    </lineage>
</organism>
<gene>
    <name evidence="1" type="ORF">KK488_13865</name>
</gene>
<accession>A0A9X1IS46</accession>
<reference evidence="1" key="1">
    <citation type="submission" date="2021-05" db="EMBL/GenBank/DDBJ databases">
        <title>Genome of Sphingobium sp. strain.</title>
        <authorList>
            <person name="Fan R."/>
        </authorList>
    </citation>
    <scope>NUCLEOTIDE SEQUENCE</scope>
    <source>
        <strain evidence="1">H33</strain>
    </source>
</reference>
<proteinExistence type="predicted"/>